<dbReference type="GO" id="GO:0009252">
    <property type="term" value="P:peptidoglycan biosynthetic process"/>
    <property type="evidence" value="ECO:0007669"/>
    <property type="project" value="UniProtKB-UniRule"/>
</dbReference>
<dbReference type="Gene3D" id="3.30.1390.30">
    <property type="entry name" value="Penicillin-binding protein 2a, domain 3"/>
    <property type="match status" value="1"/>
</dbReference>
<dbReference type="GO" id="GO:0071972">
    <property type="term" value="F:peptidoglycan L,D-transpeptidase activity"/>
    <property type="evidence" value="ECO:0007669"/>
    <property type="project" value="TreeGrafter"/>
</dbReference>
<dbReference type="InterPro" id="IPR001460">
    <property type="entry name" value="PCN-bd_Tpept"/>
</dbReference>
<proteinExistence type="predicted"/>
<feature type="transmembrane region" description="Helical" evidence="15">
    <location>
        <begin position="20"/>
        <end position="39"/>
    </location>
</feature>
<keyword evidence="4" id="KW-0997">Cell inner membrane</keyword>
<evidence type="ECO:0000256" key="12">
    <source>
        <dbReference type="ARBA" id="ARBA00023136"/>
    </source>
</evidence>
<dbReference type="Gene3D" id="3.40.710.10">
    <property type="entry name" value="DD-peptidase/beta-lactamase superfamily"/>
    <property type="match status" value="1"/>
</dbReference>
<dbReference type="SUPFAM" id="SSF56519">
    <property type="entry name" value="Penicillin binding protein dimerisation domain"/>
    <property type="match status" value="1"/>
</dbReference>
<dbReference type="GO" id="GO:0008360">
    <property type="term" value="P:regulation of cell shape"/>
    <property type="evidence" value="ECO:0007669"/>
    <property type="project" value="UniProtKB-KW"/>
</dbReference>
<dbReference type="AlphaFoldDB" id="J4X211"/>
<dbReference type="EMBL" id="JH611165">
    <property type="protein sequence ID" value="EJP73445.1"/>
    <property type="molecule type" value="Genomic_DNA"/>
</dbReference>
<keyword evidence="13" id="KW-0961">Cell wall biogenesis/degradation</keyword>
<evidence type="ECO:0000256" key="4">
    <source>
        <dbReference type="ARBA" id="ARBA00022519"/>
    </source>
</evidence>
<evidence type="ECO:0000256" key="5">
    <source>
        <dbReference type="ARBA" id="ARBA00022645"/>
    </source>
</evidence>
<dbReference type="EC" id="3.4.16.4" evidence="14"/>
<feature type="domain" description="Penicillin-binding protein dimerisation" evidence="17">
    <location>
        <begin position="62"/>
        <end position="242"/>
    </location>
</feature>
<dbReference type="GO" id="GO:0071555">
    <property type="term" value="P:cell wall organization"/>
    <property type="evidence" value="ECO:0007669"/>
    <property type="project" value="UniProtKB-KW"/>
</dbReference>
<feature type="domain" description="Penicillin-binding protein transpeptidase" evidence="16">
    <location>
        <begin position="275"/>
        <end position="605"/>
    </location>
</feature>
<keyword evidence="5" id="KW-0121">Carboxypeptidase</keyword>
<evidence type="ECO:0000259" key="17">
    <source>
        <dbReference type="Pfam" id="PF03717"/>
    </source>
</evidence>
<dbReference type="PANTHER" id="PTHR30627">
    <property type="entry name" value="PEPTIDOGLYCAN D,D-TRANSPEPTIDASE"/>
    <property type="match status" value="1"/>
</dbReference>
<evidence type="ECO:0000256" key="9">
    <source>
        <dbReference type="ARBA" id="ARBA00022960"/>
    </source>
</evidence>
<evidence type="ECO:0000256" key="2">
    <source>
        <dbReference type="ARBA" id="ARBA00004236"/>
    </source>
</evidence>
<keyword evidence="12 15" id="KW-0472">Membrane</keyword>
<dbReference type="InterPro" id="IPR050515">
    <property type="entry name" value="Beta-lactam/transpept"/>
</dbReference>
<keyword evidence="3" id="KW-1003">Cell membrane</keyword>
<dbReference type="NCBIfam" id="TIGR03423">
    <property type="entry name" value="pbp2_mrdA"/>
    <property type="match status" value="1"/>
</dbReference>
<evidence type="ECO:0000256" key="11">
    <source>
        <dbReference type="ARBA" id="ARBA00022989"/>
    </source>
</evidence>
<keyword evidence="8" id="KW-0378">Hydrolase</keyword>
<dbReference type="GO" id="GO:0008658">
    <property type="term" value="F:penicillin binding"/>
    <property type="evidence" value="ECO:0007669"/>
    <property type="project" value="UniProtKB-UniRule"/>
</dbReference>
<evidence type="ECO:0000256" key="7">
    <source>
        <dbReference type="ARBA" id="ARBA00022692"/>
    </source>
</evidence>
<keyword evidence="7 15" id="KW-0812">Transmembrane</keyword>
<protein>
    <recommendedName>
        <fullName evidence="14">Penicillin-binding protein 2</fullName>
        <ecNumber evidence="14">3.4.16.4</ecNumber>
    </recommendedName>
</protein>
<gene>
    <name evidence="18" type="primary">mrdA</name>
    <name evidence="18" type="ORF">NT02SARS_0105</name>
</gene>
<accession>J4X211</accession>
<keyword evidence="10" id="KW-0573">Peptidoglycan synthesis</keyword>
<keyword evidence="9" id="KW-0133">Cell shape</keyword>
<evidence type="ECO:0000256" key="14">
    <source>
        <dbReference type="NCBIfam" id="TIGR03423"/>
    </source>
</evidence>
<dbReference type="InterPro" id="IPR036138">
    <property type="entry name" value="PBP_dimer_sf"/>
</dbReference>
<keyword evidence="6" id="KW-0645">Protease</keyword>
<evidence type="ECO:0000313" key="18">
    <source>
        <dbReference type="EMBL" id="EJP73445.1"/>
    </source>
</evidence>
<evidence type="ECO:0000313" key="19">
    <source>
        <dbReference type="Proteomes" id="UP000010116"/>
    </source>
</evidence>
<dbReference type="Pfam" id="PF03717">
    <property type="entry name" value="PBP_dimer"/>
    <property type="match status" value="1"/>
</dbReference>
<dbReference type="PANTHER" id="PTHR30627:SF2">
    <property type="entry name" value="PEPTIDOGLYCAN D,D-TRANSPEPTIDASE MRDA"/>
    <property type="match status" value="1"/>
</dbReference>
<comment type="subcellular location">
    <subcellularLocation>
        <location evidence="2">Cell membrane</location>
    </subcellularLocation>
    <subcellularLocation>
        <location evidence="1">Membrane</location>
        <topology evidence="1">Single-pass membrane protein</topology>
    </subcellularLocation>
</comment>
<evidence type="ECO:0000259" key="16">
    <source>
        <dbReference type="Pfam" id="PF00905"/>
    </source>
</evidence>
<sequence length="614" mass="69285">MIDLEQRGPEKKNFENRLALIYIFFVFLFSAIIFQTYSLQVSSFIDYEEASNQNKTREVLVQPLRGIIYDRNGKIIANNIPSYDLVILPGKISDLNGLLDKLKEFLVLTESELLYINENFKKKAAYNRELTIKKNLTNNEIAAFEVRSFDLDNISIEKRYSRQSNYPEIFSHALGYVGGVNDLELANILSSQNLQPIETEFTYSNGFIKGMTGIENIYDKDLRGLFGKRIYEVDAKGKFLKELGFEKPKNGKNLYTNLDIEAQQVAFKEMKKRRGAVVAVEIESGSIVTYLSSPSFSINELSNNISSKEFNALLKDSNKPFFDRASQGRYSPASTIKPAIGLYGIEKNLISWNTTIEDPGYFILPEDQRVYRGWKEGGHGRINLSDAIIQSSNTFFFLLAYQSDIYDLKNHLNNFGFGKKVCNDCFNQDIALLPDPEWKMNNLNFGWFKGDTVNMGVGQGYLSATPIQLAYYANIVAQKGLIKNLSFIKDNNEPHADILLQNISDADWKRMHESMIGVIENPKGTAKRLKNLKTYSIGAKSGTVELVSLDSKEEYKIVRQEEGKRDHAIIIAFGPMPNPKYAVSVVIENGESGGSVAGPVAVNVLNELINNEKT</sequence>
<dbReference type="Pfam" id="PF00905">
    <property type="entry name" value="Transpeptidase"/>
    <property type="match status" value="1"/>
</dbReference>
<dbReference type="Gene3D" id="3.90.1310.10">
    <property type="entry name" value="Penicillin-binding protein 2a (Domain 2)"/>
    <property type="match status" value="1"/>
</dbReference>
<evidence type="ECO:0000256" key="6">
    <source>
        <dbReference type="ARBA" id="ARBA00022670"/>
    </source>
</evidence>
<organism evidence="18 19">
    <name type="scientific">SAR86 cluster bacterium SAR86B</name>
    <dbReference type="NCBI Taxonomy" id="1123867"/>
    <lineage>
        <taxon>Bacteria</taxon>
        <taxon>Pseudomonadati</taxon>
        <taxon>Pseudomonadota</taxon>
        <taxon>Gammaproteobacteria</taxon>
        <taxon>SAR86 cluster</taxon>
    </lineage>
</organism>
<dbReference type="InterPro" id="IPR005311">
    <property type="entry name" value="PBP_dimer"/>
</dbReference>
<reference evidence="18 19" key="1">
    <citation type="journal article" date="2012" name="ISME J.">
        <title>Genomic insights to SAR86, an abundant and uncultivated marine bacterial lineage.</title>
        <authorList>
            <person name="Dupont C.L."/>
            <person name="Rusch D.B."/>
            <person name="Yooseph S."/>
            <person name="Lombardo M.J."/>
            <person name="Richter R.A."/>
            <person name="Valas R."/>
            <person name="Novotny M."/>
            <person name="Yee-Greenbaum J."/>
            <person name="Selengut J.D."/>
            <person name="Haft D.H."/>
            <person name="Halpern A.L."/>
            <person name="Lasken R.S."/>
            <person name="Nealson K."/>
            <person name="Friedman R."/>
            <person name="Venter J.C."/>
        </authorList>
    </citation>
    <scope>NUCLEOTIDE SEQUENCE [LARGE SCALE GENOMIC DNA]</scope>
</reference>
<evidence type="ECO:0000256" key="13">
    <source>
        <dbReference type="ARBA" id="ARBA00023316"/>
    </source>
</evidence>
<evidence type="ECO:0000256" key="1">
    <source>
        <dbReference type="ARBA" id="ARBA00004167"/>
    </source>
</evidence>
<keyword evidence="11 15" id="KW-1133">Transmembrane helix</keyword>
<dbReference type="InterPro" id="IPR017790">
    <property type="entry name" value="Penicillin-binding_protein_2"/>
</dbReference>
<evidence type="ECO:0000256" key="10">
    <source>
        <dbReference type="ARBA" id="ARBA00022984"/>
    </source>
</evidence>
<dbReference type="HOGENOM" id="CLU_009289_1_2_6"/>
<dbReference type="GO" id="GO:0009002">
    <property type="term" value="F:serine-type D-Ala-D-Ala carboxypeptidase activity"/>
    <property type="evidence" value="ECO:0007669"/>
    <property type="project" value="UniProtKB-EC"/>
</dbReference>
<dbReference type="Proteomes" id="UP000010116">
    <property type="component" value="Unassembled WGS sequence"/>
</dbReference>
<dbReference type="GO" id="GO:0005886">
    <property type="term" value="C:plasma membrane"/>
    <property type="evidence" value="ECO:0007669"/>
    <property type="project" value="UniProtKB-SubCell"/>
</dbReference>
<dbReference type="SUPFAM" id="SSF56601">
    <property type="entry name" value="beta-lactamase/transpeptidase-like"/>
    <property type="match status" value="1"/>
</dbReference>
<dbReference type="GO" id="GO:0006508">
    <property type="term" value="P:proteolysis"/>
    <property type="evidence" value="ECO:0007669"/>
    <property type="project" value="UniProtKB-KW"/>
</dbReference>
<evidence type="ECO:0000256" key="3">
    <source>
        <dbReference type="ARBA" id="ARBA00022475"/>
    </source>
</evidence>
<evidence type="ECO:0000256" key="8">
    <source>
        <dbReference type="ARBA" id="ARBA00022801"/>
    </source>
</evidence>
<evidence type="ECO:0000256" key="15">
    <source>
        <dbReference type="SAM" id="Phobius"/>
    </source>
</evidence>
<dbReference type="InterPro" id="IPR012338">
    <property type="entry name" value="Beta-lactam/transpept-like"/>
</dbReference>
<name>J4X211_9GAMM</name>